<feature type="compositionally biased region" description="Basic and acidic residues" evidence="1">
    <location>
        <begin position="178"/>
        <end position="191"/>
    </location>
</feature>
<feature type="region of interest" description="Disordered" evidence="1">
    <location>
        <begin position="1"/>
        <end position="36"/>
    </location>
</feature>
<proteinExistence type="predicted"/>
<feature type="compositionally biased region" description="Acidic residues" evidence="1">
    <location>
        <begin position="192"/>
        <end position="211"/>
    </location>
</feature>
<feature type="region of interest" description="Disordered" evidence="1">
    <location>
        <begin position="169"/>
        <end position="380"/>
    </location>
</feature>
<feature type="compositionally biased region" description="Basic and acidic residues" evidence="1">
    <location>
        <begin position="281"/>
        <end position="295"/>
    </location>
</feature>
<feature type="compositionally biased region" description="Basic residues" evidence="1">
    <location>
        <begin position="296"/>
        <end position="308"/>
    </location>
</feature>
<gene>
    <name evidence="2" type="ORF">PANDA_019895</name>
</gene>
<feature type="compositionally biased region" description="Basic and acidic residues" evidence="1">
    <location>
        <begin position="368"/>
        <end position="380"/>
    </location>
</feature>
<feature type="compositionally biased region" description="Basic residues" evidence="1">
    <location>
        <begin position="338"/>
        <end position="361"/>
    </location>
</feature>
<organism evidence="2">
    <name type="scientific">Ailuropoda melanoleuca</name>
    <name type="common">Giant panda</name>
    <dbReference type="NCBI Taxonomy" id="9646"/>
    <lineage>
        <taxon>Eukaryota</taxon>
        <taxon>Metazoa</taxon>
        <taxon>Chordata</taxon>
        <taxon>Craniata</taxon>
        <taxon>Vertebrata</taxon>
        <taxon>Euteleostomi</taxon>
        <taxon>Mammalia</taxon>
        <taxon>Eutheria</taxon>
        <taxon>Laurasiatheria</taxon>
        <taxon>Carnivora</taxon>
        <taxon>Caniformia</taxon>
        <taxon>Ursidae</taxon>
        <taxon>Ailuropoda</taxon>
    </lineage>
</organism>
<evidence type="ECO:0000256" key="1">
    <source>
        <dbReference type="SAM" id="MobiDB-lite"/>
    </source>
</evidence>
<name>D2I344_AILME</name>
<dbReference type="InParanoid" id="D2I344"/>
<accession>D2I344</accession>
<evidence type="ECO:0000313" key="2">
    <source>
        <dbReference type="EMBL" id="EFB27701.1"/>
    </source>
</evidence>
<feature type="compositionally biased region" description="Acidic residues" evidence="1">
    <location>
        <begin position="22"/>
        <end position="36"/>
    </location>
</feature>
<protein>
    <submittedName>
        <fullName evidence="2">Uncharacterized protein</fullName>
    </submittedName>
</protein>
<feature type="compositionally biased region" description="Basic and acidic residues" evidence="1">
    <location>
        <begin position="212"/>
        <end position="237"/>
    </location>
</feature>
<dbReference type="AlphaFoldDB" id="D2I344"/>
<dbReference type="EMBL" id="GL194261">
    <property type="protein sequence ID" value="EFB27701.1"/>
    <property type="molecule type" value="Genomic_DNA"/>
</dbReference>
<feature type="compositionally biased region" description="Acidic residues" evidence="1">
    <location>
        <begin position="314"/>
        <end position="334"/>
    </location>
</feature>
<sequence length="380" mass="44126">MTSKQATCRHDQKRKRGQESESLQEDVTEEGGGSLEEEGSVLSLRCKIMNSQSGFRKFTEYSLEYPRRLIQLSLKKVQSSISVILNALLEFYICDSQRYQGRRENPVRLRGEQSEDWPLEEHLADARRRTCTGDLHREWEKKLGQTHCRSKGVERLKYKEWLNRAKVMCRPRPKKTQTKVERIRRPSKRGEEEEGEEEAEGEEEEEEEEEGKVEGKEEEGAGEAEEGKGEEKRGRGGEEEERAGANEGKGKKKGEGEKEGKGKKKVEMGIFKVTYPVNTVSEEKKKEEEKEEKKRGRDRRRRRRRRRKIGGEEGGGEEEKEEEGEEKGEEEEIEGGGGRKRRRIGGRRTRRKEKRTKKKMARGSFSDFTDRNLTKESLVD</sequence>
<reference evidence="2" key="1">
    <citation type="journal article" date="2010" name="Nature">
        <title>The sequence and de novo assembly of the giant panda genome.</title>
        <authorList>
            <person name="Li R."/>
            <person name="Fan W."/>
            <person name="Tian G."/>
            <person name="Zhu H."/>
            <person name="He L."/>
            <person name="Cai J."/>
            <person name="Huang Q."/>
            <person name="Cai Q."/>
            <person name="Li B."/>
            <person name="Bai Y."/>
            <person name="Zhang Z."/>
            <person name="Zhang Y."/>
            <person name="Wang W."/>
            <person name="Li J."/>
            <person name="Wei F."/>
            <person name="Li H."/>
            <person name="Jian M."/>
            <person name="Li J."/>
            <person name="Zhang Z."/>
            <person name="Nielsen R."/>
            <person name="Li D."/>
            <person name="Gu W."/>
            <person name="Yang Z."/>
            <person name="Xuan Z."/>
            <person name="Ryder O.A."/>
            <person name="Leung F.C."/>
            <person name="Zhou Y."/>
            <person name="Cao J."/>
            <person name="Sun X."/>
            <person name="Fu Y."/>
            <person name="Fang X."/>
            <person name="Guo X."/>
            <person name="Wang B."/>
            <person name="Hou R."/>
            <person name="Shen F."/>
            <person name="Mu B."/>
            <person name="Ni P."/>
            <person name="Lin R."/>
            <person name="Qian W."/>
            <person name="Wang G."/>
            <person name="Yu C."/>
            <person name="Nie W."/>
            <person name="Wang J."/>
            <person name="Wu Z."/>
            <person name="Liang H."/>
            <person name="Min J."/>
            <person name="Wu Q."/>
            <person name="Cheng S."/>
            <person name="Ruan J."/>
            <person name="Wang M."/>
            <person name="Shi Z."/>
            <person name="Wen M."/>
            <person name="Liu B."/>
            <person name="Ren X."/>
            <person name="Zheng H."/>
            <person name="Dong D."/>
            <person name="Cook K."/>
            <person name="Shan G."/>
            <person name="Zhang H."/>
            <person name="Kosiol C."/>
            <person name="Xie X."/>
            <person name="Lu Z."/>
            <person name="Zheng H."/>
            <person name="Li Y."/>
            <person name="Steiner C.C."/>
            <person name="Lam T.T."/>
            <person name="Lin S."/>
            <person name="Zhang Q."/>
            <person name="Li G."/>
            <person name="Tian J."/>
            <person name="Gong T."/>
            <person name="Liu H."/>
            <person name="Zhang D."/>
            <person name="Fang L."/>
            <person name="Ye C."/>
            <person name="Zhang J."/>
            <person name="Hu W."/>
            <person name="Xu A."/>
            <person name="Ren Y."/>
            <person name="Zhang G."/>
            <person name="Bruford M.W."/>
            <person name="Li Q."/>
            <person name="Ma L."/>
            <person name="Guo Y."/>
            <person name="An N."/>
            <person name="Hu Y."/>
            <person name="Zheng Y."/>
            <person name="Shi Y."/>
            <person name="Li Z."/>
            <person name="Liu Q."/>
            <person name="Chen Y."/>
            <person name="Zhao J."/>
            <person name="Qu N."/>
            <person name="Zhao S."/>
            <person name="Tian F."/>
            <person name="Wang X."/>
            <person name="Wang H."/>
            <person name="Xu L."/>
            <person name="Liu X."/>
            <person name="Vinar T."/>
            <person name="Wang Y."/>
            <person name="Lam T.W."/>
            <person name="Yiu S.M."/>
            <person name="Liu S."/>
            <person name="Zhang H."/>
            <person name="Li D."/>
            <person name="Huang Y."/>
            <person name="Wang X."/>
            <person name="Yang G."/>
            <person name="Jiang Z."/>
            <person name="Wang J."/>
            <person name="Qin N."/>
            <person name="Li L."/>
            <person name="Li J."/>
            <person name="Bolund L."/>
            <person name="Kristiansen K."/>
            <person name="Wong G.K."/>
            <person name="Olson M."/>
            <person name="Zhang X."/>
            <person name="Li S."/>
            <person name="Yang H."/>
            <person name="Wang J."/>
            <person name="Wang J."/>
        </authorList>
    </citation>
    <scope>NUCLEOTIDE SEQUENCE [LARGE SCALE GENOMIC DNA]</scope>
</reference>